<dbReference type="PANTHER" id="PTHR48407">
    <property type="entry name" value="CRANIOFACIAL DEVELOPMENT PROTEIN 1"/>
    <property type="match status" value="1"/>
</dbReference>
<organism evidence="5 6">
    <name type="scientific">Leptotrombidium deliense</name>
    <dbReference type="NCBI Taxonomy" id="299467"/>
    <lineage>
        <taxon>Eukaryota</taxon>
        <taxon>Metazoa</taxon>
        <taxon>Ecdysozoa</taxon>
        <taxon>Arthropoda</taxon>
        <taxon>Chelicerata</taxon>
        <taxon>Arachnida</taxon>
        <taxon>Acari</taxon>
        <taxon>Acariformes</taxon>
        <taxon>Trombidiformes</taxon>
        <taxon>Prostigmata</taxon>
        <taxon>Anystina</taxon>
        <taxon>Parasitengona</taxon>
        <taxon>Trombiculoidea</taxon>
        <taxon>Trombiculidae</taxon>
        <taxon>Leptotrombidium</taxon>
    </lineage>
</organism>
<dbReference type="Pfam" id="PF07572">
    <property type="entry name" value="BCNT"/>
    <property type="match status" value="1"/>
</dbReference>
<feature type="region of interest" description="Disordered" evidence="3">
    <location>
        <begin position="1"/>
        <end position="59"/>
    </location>
</feature>
<dbReference type="EMBL" id="NCKV01003033">
    <property type="protein sequence ID" value="RWS26129.1"/>
    <property type="molecule type" value="Genomic_DNA"/>
</dbReference>
<feature type="compositionally biased region" description="Polar residues" evidence="3">
    <location>
        <begin position="146"/>
        <end position="158"/>
    </location>
</feature>
<feature type="domain" description="BCNT-C" evidence="4">
    <location>
        <begin position="152"/>
        <end position="232"/>
    </location>
</feature>
<dbReference type="STRING" id="299467.A0A443SF30"/>
<proteinExistence type="predicted"/>
<dbReference type="AlphaFoldDB" id="A0A443SF30"/>
<keyword evidence="6" id="KW-1185">Reference proteome</keyword>
<dbReference type="InterPro" id="IPR027124">
    <property type="entry name" value="Swc5/CFDP1/2"/>
</dbReference>
<evidence type="ECO:0000256" key="2">
    <source>
        <dbReference type="ARBA" id="ARBA00030244"/>
    </source>
</evidence>
<dbReference type="InterPro" id="IPR011421">
    <property type="entry name" value="BCNT-C"/>
</dbReference>
<evidence type="ECO:0000259" key="4">
    <source>
        <dbReference type="PROSITE" id="PS51279"/>
    </source>
</evidence>
<dbReference type="VEuPathDB" id="VectorBase:LDEU005911"/>
<gene>
    <name evidence="5" type="ORF">B4U80_01878</name>
</gene>
<dbReference type="Proteomes" id="UP000288716">
    <property type="component" value="Unassembled WGS sequence"/>
</dbReference>
<dbReference type="PROSITE" id="PS51279">
    <property type="entry name" value="BCNT_C"/>
    <property type="match status" value="1"/>
</dbReference>
<evidence type="ECO:0000256" key="1">
    <source>
        <dbReference type="ARBA" id="ARBA00019033"/>
    </source>
</evidence>
<evidence type="ECO:0000313" key="6">
    <source>
        <dbReference type="Proteomes" id="UP000288716"/>
    </source>
</evidence>
<accession>A0A443SF30</accession>
<dbReference type="PANTHER" id="PTHR48407:SF1">
    <property type="entry name" value="CRANIOFACIAL DEVELOPMENT PROTEIN 1"/>
    <property type="match status" value="1"/>
</dbReference>
<feature type="compositionally biased region" description="Basic and acidic residues" evidence="3">
    <location>
        <begin position="128"/>
        <end position="145"/>
    </location>
</feature>
<evidence type="ECO:0000256" key="3">
    <source>
        <dbReference type="SAM" id="MobiDB-lite"/>
    </source>
</evidence>
<reference evidence="5 6" key="1">
    <citation type="journal article" date="2018" name="Gigascience">
        <title>Genomes of trombidid mites reveal novel predicted allergens and laterally-transferred genes associated with secondary metabolism.</title>
        <authorList>
            <person name="Dong X."/>
            <person name="Chaisiri K."/>
            <person name="Xia D."/>
            <person name="Armstrong S.D."/>
            <person name="Fang Y."/>
            <person name="Donnelly M.J."/>
            <person name="Kadowaki T."/>
            <person name="McGarry J.W."/>
            <person name="Darby A.C."/>
            <person name="Makepeace B.L."/>
        </authorList>
    </citation>
    <scope>NUCLEOTIDE SEQUENCE [LARGE SCALE GENOMIC DNA]</scope>
    <source>
        <strain evidence="5">UoL-UT</strain>
    </source>
</reference>
<feature type="compositionally biased region" description="Acidic residues" evidence="3">
    <location>
        <begin position="8"/>
        <end position="37"/>
    </location>
</feature>
<feature type="region of interest" description="Disordered" evidence="3">
    <location>
        <begin position="72"/>
        <end position="95"/>
    </location>
</feature>
<protein>
    <recommendedName>
        <fullName evidence="1">Craniofacial development protein 1</fullName>
    </recommendedName>
    <alternativeName>
        <fullName evidence="2">Bucentaur</fullName>
    </alternativeName>
</protein>
<feature type="region of interest" description="Disordered" evidence="3">
    <location>
        <begin position="128"/>
        <end position="161"/>
    </location>
</feature>
<evidence type="ECO:0000313" key="5">
    <source>
        <dbReference type="EMBL" id="RWS26129.1"/>
    </source>
</evidence>
<sequence>MNQINEPICEDEEEDEDYVPSDGDDDKGESSESECDDESRATQSKEESAVLQSEKLDEEALKQKADELWADLRKEGNHKKRETNEANKSSLNESTVKVVATETKKKTDPVVQVFEFAGEEVKVQQDLHFDSKTQKLEEKNSKSETTKTSLPKRSSSGLGSLLANINKKPKLSTLTKSKLDWQLFKKEEGCEEELSQHRSSKDNFVERQAFLQRSDLRQFEEEKSIREKNRLKK</sequence>
<feature type="compositionally biased region" description="Basic and acidic residues" evidence="3">
    <location>
        <begin position="38"/>
        <end position="59"/>
    </location>
</feature>
<name>A0A443SF30_9ACAR</name>
<dbReference type="OrthoDB" id="445677at2759"/>
<dbReference type="GO" id="GO:0000812">
    <property type="term" value="C:Swr1 complex"/>
    <property type="evidence" value="ECO:0007669"/>
    <property type="project" value="TreeGrafter"/>
</dbReference>
<comment type="caution">
    <text evidence="5">The sequence shown here is derived from an EMBL/GenBank/DDBJ whole genome shotgun (WGS) entry which is preliminary data.</text>
</comment>